<dbReference type="EMBL" id="JAFITO010000030">
    <property type="protein sequence ID" value="MBN4068617.1"/>
    <property type="molecule type" value="Genomic_DNA"/>
</dbReference>
<feature type="signal peptide" evidence="1">
    <location>
        <begin position="1"/>
        <end position="21"/>
    </location>
</feature>
<keyword evidence="1" id="KW-0732">Signal</keyword>
<name>A0ABS3AUG9_9BACT</name>
<keyword evidence="3" id="KW-1185">Reference proteome</keyword>
<gene>
    <name evidence="2" type="ORF">JYU06_03730</name>
</gene>
<dbReference type="Pfam" id="PF10082">
    <property type="entry name" value="BBP2_2"/>
    <property type="match status" value="1"/>
</dbReference>
<evidence type="ECO:0000256" key="1">
    <source>
        <dbReference type="SAM" id="SignalP"/>
    </source>
</evidence>
<feature type="chain" id="PRO_5045677452" evidence="1">
    <location>
        <begin position="22"/>
        <end position="468"/>
    </location>
</feature>
<protein>
    <submittedName>
        <fullName evidence="2">Outer membrane beta-barrel protein</fullName>
    </submittedName>
</protein>
<dbReference type="InterPro" id="IPR018759">
    <property type="entry name" value="BBP2_2"/>
</dbReference>
<dbReference type="Proteomes" id="UP000717534">
    <property type="component" value="Unassembled WGS sequence"/>
</dbReference>
<reference evidence="2 3" key="1">
    <citation type="submission" date="2021-02" db="EMBL/GenBank/DDBJ databases">
        <title>Activity-based single-cell genomes from oceanic crustal fluid captures similar information to metagenomic and metatranscriptomic surveys with orders of magnitude less sampling.</title>
        <authorList>
            <person name="D'Angelo T.S."/>
            <person name="Orcutt B.N."/>
        </authorList>
    </citation>
    <scope>NUCLEOTIDE SEQUENCE [LARGE SCALE GENOMIC DNA]</scope>
    <source>
        <strain evidence="2">AH-315-G02</strain>
    </source>
</reference>
<comment type="caution">
    <text evidence="2">The sequence shown here is derived from an EMBL/GenBank/DDBJ whole genome shotgun (WGS) entry which is preliminary data.</text>
</comment>
<evidence type="ECO:0000313" key="3">
    <source>
        <dbReference type="Proteomes" id="UP000717534"/>
    </source>
</evidence>
<proteinExistence type="predicted"/>
<evidence type="ECO:0000313" key="2">
    <source>
        <dbReference type="EMBL" id="MBN4068617.1"/>
    </source>
</evidence>
<organism evidence="2 3">
    <name type="scientific">Desulfotalea psychrophila</name>
    <dbReference type="NCBI Taxonomy" id="84980"/>
    <lineage>
        <taxon>Bacteria</taxon>
        <taxon>Pseudomonadati</taxon>
        <taxon>Thermodesulfobacteriota</taxon>
        <taxon>Desulfobulbia</taxon>
        <taxon>Desulfobulbales</taxon>
        <taxon>Desulfocapsaceae</taxon>
        <taxon>Desulfotalea</taxon>
    </lineage>
</organism>
<accession>A0ABS3AUG9</accession>
<sequence>MKIQLTSFCAASLLLSSTTNAQELMIHNIDIVSTNNAILLAATAPIMDMDMPMGQSSSLLPEDDVFDNDDLFGTPGGGYVHPFIGIEGLYTDNVYNVDFDHTSDFLTTVSPGIWFSLPSRKEVPLSLAANNTSAGGLQAALPEYEGFDRINAYLLGSLDFINYSEESHLSDWTGIVQGLFKYNFRGGLSLEVVDGYTRGLDSLDVGNFNQAEQRQFNSNIFIADADWLFTEKLRAKIEYSNFYLDYDDTIDEFMNRSDNAFAVYGYFNYSLKTSLYLQYEFIDVSYDTAELKDNQQNFIYGGIDWDSTNKTAFSLKAGYQHRSYKNSRVNDTIEASENVSNYALALELAFRYKVTDKTGLTLEAFHKLEETDTFNALNKTVLGGTLRYEQELTERLQAICDMRYENADYGQIGGERDDHTYEVRPALQYVFKDWLMAEIAYKYEIRDSSADFFDYDTNNLSFSLTAAL</sequence>